<sequence>MIGHGLWCAGSGLFPGSAGPGSSAGTGSSDKEVTPMRTPLTAARAAIAGGAVAALTLAGCSAKGQATQLDPSGDASFTYWSMWNPNEPQAKILADAIAEFTADTGIEVDVQWQGREVVTKLLPTLTSGAAADLVDGSVNALGPIVAADAQLDLTPAYELTVPGDERPLSAVIPEAYVKAVEDAEGEPTMVPYEVMSEGVWFDAAAHPELAQATGSWDEFVAALQKIDATGTPAVAVPSNDAYWVTLLLERALGVDGLRTLATDKTGDAWDAPGVAQALAAFDELRPFFPDGYEANQGADAQNLWAGGGAAAYLSGTWVPSEAAPNVGKGFTFESVQLPPLRPGGSTAVGANFIGFAIPASADDAAAAQKFIAYFAQKKHAERIATEAVQISPRADVSVPAELTSIADALRAGDLYPDQGGLARDYPDWYSTIYRTAVTGFVTGQYDAEAFVEQAKRQTVDYLATHG</sequence>
<dbReference type="AlphaFoldDB" id="A0A4P6ELE2"/>
<evidence type="ECO:0000313" key="6">
    <source>
        <dbReference type="Proteomes" id="UP000291758"/>
    </source>
</evidence>
<dbReference type="Proteomes" id="UP000291758">
    <property type="component" value="Chromosome"/>
</dbReference>
<protein>
    <submittedName>
        <fullName evidence="5">Extracellular solute-binding protein</fullName>
    </submittedName>
</protein>
<dbReference type="KEGG" id="xyl:ET495_00970"/>
<dbReference type="Pfam" id="PF01547">
    <property type="entry name" value="SBP_bac_1"/>
    <property type="match status" value="1"/>
</dbReference>
<evidence type="ECO:0000256" key="2">
    <source>
        <dbReference type="ARBA" id="ARBA00008520"/>
    </source>
</evidence>
<reference evidence="5 6" key="1">
    <citation type="submission" date="2019-01" db="EMBL/GenBank/DDBJ databases">
        <title>Genome sequencing of strain 2JSPR-7.</title>
        <authorList>
            <person name="Heo J."/>
            <person name="Kim S.-J."/>
            <person name="Kim J.-S."/>
            <person name="Hong S.-B."/>
            <person name="Kwon S.-W."/>
        </authorList>
    </citation>
    <scope>NUCLEOTIDE SEQUENCE [LARGE SCALE GENOMIC DNA]</scope>
    <source>
        <strain evidence="5 6">2JSPR-7</strain>
    </source>
</reference>
<keyword evidence="3" id="KW-0813">Transport</keyword>
<proteinExistence type="inferred from homology"/>
<accession>A0A4P6ELE2</accession>
<organism evidence="5 6">
    <name type="scientific">Xylanimonas allomyrinae</name>
    <dbReference type="NCBI Taxonomy" id="2509459"/>
    <lineage>
        <taxon>Bacteria</taxon>
        <taxon>Bacillati</taxon>
        <taxon>Actinomycetota</taxon>
        <taxon>Actinomycetes</taxon>
        <taxon>Micrococcales</taxon>
        <taxon>Promicromonosporaceae</taxon>
        <taxon>Xylanimonas</taxon>
    </lineage>
</organism>
<comment type="similarity">
    <text evidence="2">Belongs to the bacterial solute-binding protein 1 family.</text>
</comment>
<comment type="subcellular location">
    <subcellularLocation>
        <location evidence="1">Cell envelope</location>
    </subcellularLocation>
</comment>
<dbReference type="InterPro" id="IPR006059">
    <property type="entry name" value="SBP"/>
</dbReference>
<evidence type="ECO:0000256" key="4">
    <source>
        <dbReference type="ARBA" id="ARBA00022729"/>
    </source>
</evidence>
<dbReference type="InterPro" id="IPR050490">
    <property type="entry name" value="Bact_solute-bd_prot1"/>
</dbReference>
<gene>
    <name evidence="5" type="ORF">ET495_00970</name>
</gene>
<dbReference type="PANTHER" id="PTHR43649:SF31">
    <property type="entry name" value="SN-GLYCEROL-3-PHOSPHATE-BINDING PERIPLASMIC PROTEIN UGPB"/>
    <property type="match status" value="1"/>
</dbReference>
<evidence type="ECO:0000256" key="3">
    <source>
        <dbReference type="ARBA" id="ARBA00022448"/>
    </source>
</evidence>
<evidence type="ECO:0000313" key="5">
    <source>
        <dbReference type="EMBL" id="QAY62089.1"/>
    </source>
</evidence>
<evidence type="ECO:0000256" key="1">
    <source>
        <dbReference type="ARBA" id="ARBA00004196"/>
    </source>
</evidence>
<keyword evidence="6" id="KW-1185">Reference proteome</keyword>
<keyword evidence="4" id="KW-0732">Signal</keyword>
<dbReference type="OrthoDB" id="8663148at2"/>
<dbReference type="EMBL" id="CP035495">
    <property type="protein sequence ID" value="QAY62089.1"/>
    <property type="molecule type" value="Genomic_DNA"/>
</dbReference>
<dbReference type="SUPFAM" id="SSF53850">
    <property type="entry name" value="Periplasmic binding protein-like II"/>
    <property type="match status" value="1"/>
</dbReference>
<dbReference type="PANTHER" id="PTHR43649">
    <property type="entry name" value="ARABINOSE-BINDING PROTEIN-RELATED"/>
    <property type="match status" value="1"/>
</dbReference>
<name>A0A4P6ELE2_9MICO</name>
<dbReference type="Gene3D" id="3.40.190.10">
    <property type="entry name" value="Periplasmic binding protein-like II"/>
    <property type="match status" value="1"/>
</dbReference>
<dbReference type="GO" id="GO:0030313">
    <property type="term" value="C:cell envelope"/>
    <property type="evidence" value="ECO:0007669"/>
    <property type="project" value="UniProtKB-SubCell"/>
</dbReference>